<dbReference type="SUPFAM" id="SSF52200">
    <property type="entry name" value="Toll/Interleukin receptor TIR domain"/>
    <property type="match status" value="1"/>
</dbReference>
<dbReference type="Gene3D" id="3.40.50.10140">
    <property type="entry name" value="Toll/interleukin-1 receptor homology (TIR) domain"/>
    <property type="match status" value="1"/>
</dbReference>
<organism evidence="2 3">
    <name type="scientific">Streptomyces clavuligerus</name>
    <dbReference type="NCBI Taxonomy" id="1901"/>
    <lineage>
        <taxon>Bacteria</taxon>
        <taxon>Bacillati</taxon>
        <taxon>Actinomycetota</taxon>
        <taxon>Actinomycetes</taxon>
        <taxon>Kitasatosporales</taxon>
        <taxon>Streptomycetaceae</taxon>
        <taxon>Streptomyces</taxon>
    </lineage>
</organism>
<dbReference type="Proteomes" id="UP000002357">
    <property type="component" value="Chromosome"/>
</dbReference>
<dbReference type="InterPro" id="IPR035897">
    <property type="entry name" value="Toll_tir_struct_dom_sf"/>
</dbReference>
<dbReference type="KEGG" id="sclf:BB341_25790"/>
<dbReference type="OrthoDB" id="3365840at2"/>
<dbReference type="Pfam" id="PF13676">
    <property type="entry name" value="TIR_2"/>
    <property type="match status" value="1"/>
</dbReference>
<feature type="region of interest" description="Disordered" evidence="1">
    <location>
        <begin position="211"/>
        <end position="237"/>
    </location>
</feature>
<dbReference type="eggNOG" id="COG2114">
    <property type="taxonomic scope" value="Bacteria"/>
</dbReference>
<gene>
    <name evidence="2" type="ORF">SCLAV_0405</name>
</gene>
<proteinExistence type="predicted"/>
<evidence type="ECO:0000256" key="1">
    <source>
        <dbReference type="SAM" id="MobiDB-lite"/>
    </source>
</evidence>
<sequence length="399" mass="44424">MHVSSENTVTVGLTLIDEGSRQIDTAPDGIRIGAVSLGMWQEDAVSTPADMRDDWDTYLIRINYELELMPGLPPLTWFEIGVDFASDAPDPAFVVDALPHAAPSPQPRMSYTLNRYLALVPTDFASSAVAHLPSTTDVINVFGIGRGTIRWQHSSSSGGVPEGARSAWAVLAVPKGRMKQRVDFSVRYAVHSDKAMDYRPTQQPVSFTLTLSAPPQSRDEAELPTPNESAERPPASPPYVFISYAHDDARRKENALRFGELLRQCGIDAHMDQWDCDERGDWSLWAIRHILAADFTIVLASPMCKAVGNGNVDHRTHRGLQSELGQLRELLHTDGETWVPKILPVVLPGERVEDLPLFLRPYTMDHYRVDEFACEEIEDLLSVLTRRPRRTRPPLGPGT</sequence>
<dbReference type="InterPro" id="IPR000157">
    <property type="entry name" value="TIR_dom"/>
</dbReference>
<dbReference type="AlphaFoldDB" id="B5GU08"/>
<dbReference type="STRING" id="1901.BB341_25790"/>
<dbReference type="eggNOG" id="COG5635">
    <property type="taxonomic scope" value="Bacteria"/>
</dbReference>
<evidence type="ECO:0000313" key="3">
    <source>
        <dbReference type="Proteomes" id="UP000002357"/>
    </source>
</evidence>
<dbReference type="PROSITE" id="PS51534">
    <property type="entry name" value="SEFIR"/>
    <property type="match status" value="1"/>
</dbReference>
<keyword evidence="3" id="KW-1185">Reference proteome</keyword>
<dbReference type="EMBL" id="CM000913">
    <property type="protein sequence ID" value="EFG05481.1"/>
    <property type="molecule type" value="Genomic_DNA"/>
</dbReference>
<evidence type="ECO:0000313" key="2">
    <source>
        <dbReference type="EMBL" id="EFG05481.1"/>
    </source>
</evidence>
<accession>B5GU08</accession>
<reference evidence="2 3" key="1">
    <citation type="journal article" date="2010" name="Genome Biol. Evol.">
        <title>The sequence of a 1.8-mb bacterial linear plasmid reveals a rich evolutionary reservoir of secondary metabolic pathways.</title>
        <authorList>
            <person name="Medema M.H."/>
            <person name="Trefzer A."/>
            <person name="Kovalchuk A."/>
            <person name="van den Berg M."/>
            <person name="Mueller U."/>
            <person name="Heijne W."/>
            <person name="Wu L."/>
            <person name="Alam M.T."/>
            <person name="Ronning C.M."/>
            <person name="Nierman W.C."/>
            <person name="Bovenberg R.A.L."/>
            <person name="Breitling R."/>
            <person name="Takano E."/>
        </authorList>
    </citation>
    <scope>NUCLEOTIDE SEQUENCE [LARGE SCALE GENOMIC DNA]</scope>
    <source>
        <strain evidence="3">ATCC 27064 / DSM 738 / JCM 4710 / NBRC 13307 / NCIMB 12785 / NRRL 3585 / VKM Ac-602</strain>
    </source>
</reference>
<name>B5GU08_STRCL</name>
<protein>
    <submittedName>
        <fullName evidence="2">SEFIR domain protein</fullName>
    </submittedName>
</protein>
<dbReference type="GO" id="GO:0007165">
    <property type="term" value="P:signal transduction"/>
    <property type="evidence" value="ECO:0007669"/>
    <property type="project" value="InterPro"/>
</dbReference>
<dbReference type="InterPro" id="IPR013568">
    <property type="entry name" value="SEFIR_dom"/>
</dbReference>